<comment type="caution">
    <text evidence="1">The sequence shown here is derived from an EMBL/GenBank/DDBJ whole genome shotgun (WGS) entry which is preliminary data.</text>
</comment>
<evidence type="ECO:0000313" key="1">
    <source>
        <dbReference type="EMBL" id="MED6234751.1"/>
    </source>
</evidence>
<evidence type="ECO:0000313" key="2">
    <source>
        <dbReference type="Proteomes" id="UP001345963"/>
    </source>
</evidence>
<name>A0ABU7AA88_9TELE</name>
<sequence>MQTVRCKLACFGIRLLSPERKQSGFKDAAATMRENTLNISHSCKGPPNTGKMPLPDLFCDSCFRCEGMREDNCVRIFQAPFVIDKRFVSDTDFARCEGLDRNTCSLCCSWYVRVMMEVICGLQEECDSVFTPE</sequence>
<organism evidence="1 2">
    <name type="scientific">Ataeniobius toweri</name>
    <dbReference type="NCBI Taxonomy" id="208326"/>
    <lineage>
        <taxon>Eukaryota</taxon>
        <taxon>Metazoa</taxon>
        <taxon>Chordata</taxon>
        <taxon>Craniata</taxon>
        <taxon>Vertebrata</taxon>
        <taxon>Euteleostomi</taxon>
        <taxon>Actinopterygii</taxon>
        <taxon>Neopterygii</taxon>
        <taxon>Teleostei</taxon>
        <taxon>Neoteleostei</taxon>
        <taxon>Acanthomorphata</taxon>
        <taxon>Ovalentaria</taxon>
        <taxon>Atherinomorphae</taxon>
        <taxon>Cyprinodontiformes</taxon>
        <taxon>Goodeidae</taxon>
        <taxon>Ataeniobius</taxon>
    </lineage>
</organism>
<dbReference type="Proteomes" id="UP001345963">
    <property type="component" value="Unassembled WGS sequence"/>
</dbReference>
<accession>A0ABU7AA88</accession>
<dbReference type="EMBL" id="JAHUTI010009931">
    <property type="protein sequence ID" value="MED6234751.1"/>
    <property type="molecule type" value="Genomic_DNA"/>
</dbReference>
<gene>
    <name evidence="1" type="ORF">ATANTOWER_032426</name>
</gene>
<protein>
    <submittedName>
        <fullName evidence="1">Uncharacterized protein</fullName>
    </submittedName>
</protein>
<proteinExistence type="predicted"/>
<keyword evidence="2" id="KW-1185">Reference proteome</keyword>
<reference evidence="1 2" key="1">
    <citation type="submission" date="2021-07" db="EMBL/GenBank/DDBJ databases">
        <authorList>
            <person name="Palmer J.M."/>
        </authorList>
    </citation>
    <scope>NUCLEOTIDE SEQUENCE [LARGE SCALE GENOMIC DNA]</scope>
    <source>
        <strain evidence="1 2">AT_MEX2019</strain>
        <tissue evidence="1">Muscle</tissue>
    </source>
</reference>